<dbReference type="InterPro" id="IPR018076">
    <property type="entry name" value="T2SS_GspF_dom"/>
</dbReference>
<evidence type="ECO:0000256" key="7">
    <source>
        <dbReference type="ARBA" id="ARBA00023136"/>
    </source>
</evidence>
<comment type="subcellular location">
    <subcellularLocation>
        <location evidence="1">Cell inner membrane</location>
        <topology evidence="1">Multi-pass membrane protein</topology>
    </subcellularLocation>
</comment>
<feature type="transmembrane region" description="Helical" evidence="8">
    <location>
        <begin position="169"/>
        <end position="195"/>
    </location>
</feature>
<evidence type="ECO:0000256" key="3">
    <source>
        <dbReference type="ARBA" id="ARBA00022475"/>
    </source>
</evidence>
<keyword evidence="5 8" id="KW-0812">Transmembrane</keyword>
<dbReference type="InterPro" id="IPR003004">
    <property type="entry name" value="GspF/PilC"/>
</dbReference>
<dbReference type="PRINTS" id="PR00812">
    <property type="entry name" value="BCTERIALGSPF"/>
</dbReference>
<protein>
    <submittedName>
        <fullName evidence="10">Type II secretory pathway, component PulF</fullName>
    </submittedName>
</protein>
<dbReference type="Gene3D" id="1.20.81.30">
    <property type="entry name" value="Type II secretion system (T2SS), domain F"/>
    <property type="match status" value="2"/>
</dbReference>
<evidence type="ECO:0000256" key="4">
    <source>
        <dbReference type="ARBA" id="ARBA00022519"/>
    </source>
</evidence>
<name>A0A554JAG8_9BACT</name>
<dbReference type="Proteomes" id="UP000316253">
    <property type="component" value="Unassembled WGS sequence"/>
</dbReference>
<organism evidence="10 11">
    <name type="scientific">Candidatus Berkelbacteria bacterium Gr01-1014_85</name>
    <dbReference type="NCBI Taxonomy" id="2017150"/>
    <lineage>
        <taxon>Bacteria</taxon>
        <taxon>Candidatus Berkelbacteria</taxon>
    </lineage>
</organism>
<dbReference type="AlphaFoldDB" id="A0A554JAG8"/>
<dbReference type="Pfam" id="PF00482">
    <property type="entry name" value="T2SSF"/>
    <property type="match status" value="2"/>
</dbReference>
<gene>
    <name evidence="10" type="ORF">CEO22_509</name>
</gene>
<keyword evidence="4" id="KW-0997">Cell inner membrane</keyword>
<keyword evidence="7 8" id="KW-0472">Membrane</keyword>
<feature type="domain" description="Type II secretion system protein GspF" evidence="9">
    <location>
        <begin position="228"/>
        <end position="350"/>
    </location>
</feature>
<evidence type="ECO:0000259" key="9">
    <source>
        <dbReference type="Pfam" id="PF00482"/>
    </source>
</evidence>
<comment type="similarity">
    <text evidence="2">Belongs to the GSP F family.</text>
</comment>
<evidence type="ECO:0000313" key="10">
    <source>
        <dbReference type="EMBL" id="TSC65358.1"/>
    </source>
</evidence>
<dbReference type="EMBL" id="VMFD01000047">
    <property type="protein sequence ID" value="TSC65358.1"/>
    <property type="molecule type" value="Genomic_DNA"/>
</dbReference>
<proteinExistence type="inferred from homology"/>
<feature type="transmembrane region" description="Helical" evidence="8">
    <location>
        <begin position="332"/>
        <end position="355"/>
    </location>
</feature>
<keyword evidence="3" id="KW-1003">Cell membrane</keyword>
<reference evidence="10 11" key="1">
    <citation type="submission" date="2017-08" db="EMBL/GenBank/DDBJ databases">
        <title>Mechanisms for carbon and nitrogen cycling indicate functional differentiation within the Candidate Phyla Radiation.</title>
        <authorList>
            <person name="Danczak R.E."/>
            <person name="Johnston M.D."/>
            <person name="Kenah C."/>
            <person name="Slattery M."/>
            <person name="Wrighton K.C."/>
            <person name="Wilkins M.J."/>
        </authorList>
    </citation>
    <scope>NUCLEOTIDE SEQUENCE [LARGE SCALE GENOMIC DNA]</scope>
    <source>
        <strain evidence="10">Gr01-1014_85</strain>
    </source>
</reference>
<evidence type="ECO:0000256" key="2">
    <source>
        <dbReference type="ARBA" id="ARBA00005745"/>
    </source>
</evidence>
<dbReference type="FunFam" id="1.20.81.30:FF:000001">
    <property type="entry name" value="Type II secretion system protein F"/>
    <property type="match status" value="2"/>
</dbReference>
<evidence type="ECO:0000256" key="8">
    <source>
        <dbReference type="SAM" id="Phobius"/>
    </source>
</evidence>
<comment type="caution">
    <text evidence="10">The sequence shown here is derived from an EMBL/GenBank/DDBJ whole genome shotgun (WGS) entry which is preliminary data.</text>
</comment>
<evidence type="ECO:0000256" key="1">
    <source>
        <dbReference type="ARBA" id="ARBA00004429"/>
    </source>
</evidence>
<accession>A0A554JAG8</accession>
<evidence type="ECO:0000256" key="5">
    <source>
        <dbReference type="ARBA" id="ARBA00022692"/>
    </source>
</evidence>
<dbReference type="GO" id="GO:0005886">
    <property type="term" value="C:plasma membrane"/>
    <property type="evidence" value="ECO:0007669"/>
    <property type="project" value="UniProtKB-SubCell"/>
</dbReference>
<dbReference type="InterPro" id="IPR042094">
    <property type="entry name" value="T2SS_GspF_sf"/>
</dbReference>
<keyword evidence="6 8" id="KW-1133">Transmembrane helix</keyword>
<feature type="transmembrane region" description="Helical" evidence="8">
    <location>
        <begin position="127"/>
        <end position="149"/>
    </location>
</feature>
<sequence>MIQSLINFWWQLWPSRRVINLSDRAFLVRQLATMLESGITLDVALKLLIKSSRNPRLTDSLQQILTAIESGAPLSQAMASQAGLFDDYFVAVVRAGEATGRIERSLGNLAVGLETERNIVSRLRSAMVYPVFVVIAMMAVAVLMLTRVIPQLAGLFAEAETELPLATRFLLALSNFTVAYYPYLLLLLIGLAVLVGQLSRNINFKLFVDRLWLKLPGGLAESLYMSRFTLNMSLLIGAGISIIEALTITAETMQNRYYQVTIEQFKTQVERGIPLSNPMSRSRLFPPVLAEMVLIGEQTGKLDTILLRLSDYYGTELDTKIKNLAALLEPTIIVILGLGVAFLVTAVLLPIYNLASLN</sequence>
<dbReference type="PANTHER" id="PTHR30012">
    <property type="entry name" value="GENERAL SECRETION PATHWAY PROTEIN"/>
    <property type="match status" value="1"/>
</dbReference>
<feature type="domain" description="Type II secretion system protein GspF" evidence="9">
    <location>
        <begin position="28"/>
        <end position="150"/>
    </location>
</feature>
<dbReference type="PANTHER" id="PTHR30012:SF0">
    <property type="entry name" value="TYPE II SECRETION SYSTEM PROTEIN F-RELATED"/>
    <property type="match status" value="1"/>
</dbReference>
<evidence type="ECO:0000313" key="11">
    <source>
        <dbReference type="Proteomes" id="UP000316253"/>
    </source>
</evidence>
<dbReference type="GO" id="GO:0015628">
    <property type="term" value="P:protein secretion by the type II secretion system"/>
    <property type="evidence" value="ECO:0007669"/>
    <property type="project" value="TreeGrafter"/>
</dbReference>
<evidence type="ECO:0000256" key="6">
    <source>
        <dbReference type="ARBA" id="ARBA00022989"/>
    </source>
</evidence>
<feature type="transmembrane region" description="Helical" evidence="8">
    <location>
        <begin position="228"/>
        <end position="248"/>
    </location>
</feature>